<protein>
    <recommendedName>
        <fullName evidence="2">DDE-1 domain-containing protein</fullName>
    </recommendedName>
</protein>
<dbReference type="EMBL" id="JARBJD010000161">
    <property type="protein sequence ID" value="KAK2949192.1"/>
    <property type="molecule type" value="Genomic_DNA"/>
</dbReference>
<dbReference type="InterPro" id="IPR004875">
    <property type="entry name" value="DDE_SF_endonuclease_dom"/>
</dbReference>
<proteinExistence type="predicted"/>
<evidence type="ECO:0000256" key="1">
    <source>
        <dbReference type="SAM" id="MobiDB-lite"/>
    </source>
</evidence>
<feature type="compositionally biased region" description="Basic residues" evidence="1">
    <location>
        <begin position="499"/>
        <end position="509"/>
    </location>
</feature>
<evidence type="ECO:0000313" key="4">
    <source>
        <dbReference type="Proteomes" id="UP001281761"/>
    </source>
</evidence>
<organism evidence="3 4">
    <name type="scientific">Blattamonas nauphoetae</name>
    <dbReference type="NCBI Taxonomy" id="2049346"/>
    <lineage>
        <taxon>Eukaryota</taxon>
        <taxon>Metamonada</taxon>
        <taxon>Preaxostyla</taxon>
        <taxon>Oxymonadida</taxon>
        <taxon>Blattamonas</taxon>
    </lineage>
</organism>
<dbReference type="Proteomes" id="UP001281761">
    <property type="component" value="Unassembled WGS sequence"/>
</dbReference>
<reference evidence="3 4" key="1">
    <citation type="journal article" date="2022" name="bioRxiv">
        <title>Genomics of Preaxostyla Flagellates Illuminates Evolutionary Transitions and the Path Towards Mitochondrial Loss.</title>
        <authorList>
            <person name="Novak L.V.F."/>
            <person name="Treitli S.C."/>
            <person name="Pyrih J."/>
            <person name="Halakuc P."/>
            <person name="Pipaliya S.V."/>
            <person name="Vacek V."/>
            <person name="Brzon O."/>
            <person name="Soukal P."/>
            <person name="Eme L."/>
            <person name="Dacks J.B."/>
            <person name="Karnkowska A."/>
            <person name="Elias M."/>
            <person name="Hampl V."/>
        </authorList>
    </citation>
    <scope>NUCLEOTIDE SEQUENCE [LARGE SCALE GENOMIC DNA]</scope>
    <source>
        <strain evidence="3">NAU3</strain>
        <tissue evidence="3">Gut</tissue>
    </source>
</reference>
<sequence>MIVENWFENVENTSLSHPIAYLLFGHSTGAVHINSEFWDHSNCGAVQLPCSSLVVTHSKLTEANQNVLLDSDSSLSSTLLAKSSGSVISSASSPFEISLTSSAQFSVQTSTSLTLSSLIVSLPDVITQTIFLVSDGWLSLSSLDILTTAASPSSSTPLFSVSSGSLTLTDTAMLFDHRFELGSSILIEQSGGEVEMTGCEVAKVSRAAGDGSVVHCTLSSTTDRLCIDGGSFTSCSSGGKGGVIFSNWATTIESLSTPTHDSLLWGTDLSEKLESDYRSVSLLAFLAEYNSNSISVGSGGRDVSGCGLSDRKCVGMDLAHSHLDGDKTHSLVIHSETSLASSISISTHDITLSPFDDSAVISVGSSGGFVVHESLLTLAQLVFQSDSTARSSSLITISESGSADISECSFSSFVLSSSALISHSAGTLKLASSNFSSISRKEGNGGVLESSRFNEISIGTLYTLLYQTSMKLWVEKMDISEHSEESPSSEWVDLPPILPKKRGKSSPKKCKQEIRKRAEKAQKFGTIPGRMGAPPYLEVEEELVLLKMLLTLDKQNKCALYTKVRAYAFHIKSKRRFFRQEVQLPSPGWCDETSLQSKNYRPGKCIGSTDRGQHYVVQTKPMTKMTALFTVAASGRKFKTHLLFHNEYPLPRIANSLGETVTVHHTRKGWMESSIFFDLWRDELIPEISTVRGMLRDFRKRQIETDPTLGQLQDTDLRALLICDGHTSRNNLEWVSLLAQHKIDVILLPSHCSHFLQPLDAVCNREFKRNLAGIEFPKNKKDQAAIDAFLDRIVCAIEKALIRQNVQGGFAKCGLVRASPAKMLYLLRDASEETTNTCDSERKLINECIRSDEEYEELFDWKTRVYEGRTEREHAELPVETGDDLYSSTSSEMHFNFSEIDFNYSEMNIIVQKCTLIFQK</sequence>
<accession>A0ABQ9X9G9</accession>
<comment type="caution">
    <text evidence="3">The sequence shown here is derived from an EMBL/GenBank/DDBJ whole genome shotgun (WGS) entry which is preliminary data.</text>
</comment>
<evidence type="ECO:0000259" key="2">
    <source>
        <dbReference type="Pfam" id="PF03184"/>
    </source>
</evidence>
<feature type="domain" description="DDE-1" evidence="2">
    <location>
        <begin position="626"/>
        <end position="771"/>
    </location>
</feature>
<gene>
    <name evidence="3" type="ORF">BLNAU_15918</name>
</gene>
<feature type="region of interest" description="Disordered" evidence="1">
    <location>
        <begin position="485"/>
        <end position="509"/>
    </location>
</feature>
<keyword evidence="4" id="KW-1185">Reference proteome</keyword>
<dbReference type="Pfam" id="PF03184">
    <property type="entry name" value="DDE_1"/>
    <property type="match status" value="1"/>
</dbReference>
<evidence type="ECO:0000313" key="3">
    <source>
        <dbReference type="EMBL" id="KAK2949192.1"/>
    </source>
</evidence>
<name>A0ABQ9X9G9_9EUKA</name>